<dbReference type="FunFam" id="2.60.40.60:FF:000020">
    <property type="entry name" value="Dachsous cadherin-related 1b"/>
    <property type="match status" value="1"/>
</dbReference>
<keyword evidence="7" id="KW-0325">Glycoprotein</keyword>
<name>A0A6A0GX50_HYAAZ</name>
<keyword evidence="5" id="KW-1133">Transmembrane helix</keyword>
<evidence type="ECO:0000256" key="1">
    <source>
        <dbReference type="ARBA" id="ARBA00004167"/>
    </source>
</evidence>
<evidence type="ECO:0000313" key="10">
    <source>
        <dbReference type="EMBL" id="KAA0191479.1"/>
    </source>
</evidence>
<feature type="domain" description="Cadherin" evidence="9">
    <location>
        <begin position="29"/>
        <end position="136"/>
    </location>
</feature>
<dbReference type="CDD" id="cd11304">
    <property type="entry name" value="Cadherin_repeat"/>
    <property type="match status" value="1"/>
</dbReference>
<dbReference type="Gene3D" id="2.60.40.60">
    <property type="entry name" value="Cadherins"/>
    <property type="match status" value="1"/>
</dbReference>
<dbReference type="GO" id="GO:0005509">
    <property type="term" value="F:calcium ion binding"/>
    <property type="evidence" value="ECO:0007669"/>
    <property type="project" value="UniProtKB-UniRule"/>
</dbReference>
<comment type="subcellular location">
    <subcellularLocation>
        <location evidence="1">Membrane</location>
        <topology evidence="1">Single-pass membrane protein</topology>
    </subcellularLocation>
</comment>
<dbReference type="EMBL" id="JQDR03012280">
    <property type="protein sequence ID" value="KAA0191479.1"/>
    <property type="molecule type" value="Genomic_DNA"/>
</dbReference>
<dbReference type="InterPro" id="IPR002126">
    <property type="entry name" value="Cadherin-like_dom"/>
</dbReference>
<evidence type="ECO:0000256" key="7">
    <source>
        <dbReference type="ARBA" id="ARBA00023180"/>
    </source>
</evidence>
<dbReference type="InterPro" id="IPR020894">
    <property type="entry name" value="Cadherin_CS"/>
</dbReference>
<reference evidence="10" key="1">
    <citation type="submission" date="2014-08" db="EMBL/GenBank/DDBJ databases">
        <authorList>
            <person name="Murali S."/>
            <person name="Richards S."/>
            <person name="Bandaranaike D."/>
            <person name="Bellair M."/>
            <person name="Blankenburg K."/>
            <person name="Chao H."/>
            <person name="Dinh H."/>
            <person name="Doddapaneni H."/>
            <person name="Dugan-Rocha S."/>
            <person name="Elkadiri S."/>
            <person name="Gnanaolivu R."/>
            <person name="Hughes D."/>
            <person name="Lee S."/>
            <person name="Li M."/>
            <person name="Ming W."/>
            <person name="Munidasa M."/>
            <person name="Muniz J."/>
            <person name="Nguyen L."/>
            <person name="Osuji N."/>
            <person name="Pu L.-L."/>
            <person name="Puazo M."/>
            <person name="Skinner E."/>
            <person name="Qu C."/>
            <person name="Quiroz J."/>
            <person name="Raj R."/>
            <person name="Weissenberger G."/>
            <person name="Xin Y."/>
            <person name="Zou X."/>
            <person name="Han Y."/>
            <person name="Worley K."/>
            <person name="Muzny D."/>
            <person name="Gibbs R."/>
        </authorList>
    </citation>
    <scope>NUCLEOTIDE SEQUENCE</scope>
    <source>
        <strain evidence="10">HAZT.00-mixed</strain>
        <tissue evidence="10">Whole organism</tissue>
    </source>
</reference>
<reference evidence="10" key="2">
    <citation type="journal article" date="2018" name="Environ. Sci. Technol.">
        <title>The Toxicogenome of Hyalella azteca: A Model for Sediment Ecotoxicology and Evolutionary Toxicology.</title>
        <authorList>
            <person name="Poynton H.C."/>
            <person name="Hasenbein S."/>
            <person name="Benoit J.B."/>
            <person name="Sepulveda M.S."/>
            <person name="Poelchau M.F."/>
            <person name="Hughes D.S.T."/>
            <person name="Murali S.C."/>
            <person name="Chen S."/>
            <person name="Glastad K.M."/>
            <person name="Goodisman M.A.D."/>
            <person name="Werren J.H."/>
            <person name="Vineis J.H."/>
            <person name="Bowen J.L."/>
            <person name="Friedrich M."/>
            <person name="Jones J."/>
            <person name="Robertson H.M."/>
            <person name="Feyereisen R."/>
            <person name="Mechler-Hickson A."/>
            <person name="Mathers N."/>
            <person name="Lee C.E."/>
            <person name="Colbourne J.K."/>
            <person name="Biales A."/>
            <person name="Johnston J.S."/>
            <person name="Wellborn G.A."/>
            <person name="Rosendale A.J."/>
            <person name="Cridge A.G."/>
            <person name="Munoz-Torres M.C."/>
            <person name="Bain P.A."/>
            <person name="Manny A.R."/>
            <person name="Major K.M."/>
            <person name="Lambert F.N."/>
            <person name="Vulpe C.D."/>
            <person name="Tuck P."/>
            <person name="Blalock B.J."/>
            <person name="Lin Y.Y."/>
            <person name="Smith M.E."/>
            <person name="Ochoa-Acuna H."/>
            <person name="Chen M.M."/>
            <person name="Childers C.P."/>
            <person name="Qu J."/>
            <person name="Dugan S."/>
            <person name="Lee S.L."/>
            <person name="Chao H."/>
            <person name="Dinh H."/>
            <person name="Han Y."/>
            <person name="Doddapaneni H."/>
            <person name="Worley K.C."/>
            <person name="Muzny D.M."/>
            <person name="Gibbs R.A."/>
            <person name="Richards S."/>
        </authorList>
    </citation>
    <scope>NUCLEOTIDE SEQUENCE</scope>
    <source>
        <strain evidence="10">HAZT.00-mixed</strain>
        <tissue evidence="10">Whole organism</tissue>
    </source>
</reference>
<evidence type="ECO:0000256" key="5">
    <source>
        <dbReference type="ARBA" id="ARBA00022989"/>
    </source>
</evidence>
<keyword evidence="3" id="KW-0677">Repeat</keyword>
<dbReference type="SUPFAM" id="SSF49313">
    <property type="entry name" value="Cadherin-like"/>
    <property type="match status" value="1"/>
</dbReference>
<protein>
    <recommendedName>
        <fullName evidence="9">Cadherin domain-containing protein</fullName>
    </recommendedName>
</protein>
<organism evidence="10">
    <name type="scientific">Hyalella azteca</name>
    <name type="common">Amphipod</name>
    <dbReference type="NCBI Taxonomy" id="294128"/>
    <lineage>
        <taxon>Eukaryota</taxon>
        <taxon>Metazoa</taxon>
        <taxon>Ecdysozoa</taxon>
        <taxon>Arthropoda</taxon>
        <taxon>Crustacea</taxon>
        <taxon>Multicrustacea</taxon>
        <taxon>Malacostraca</taxon>
        <taxon>Eumalacostraca</taxon>
        <taxon>Peracarida</taxon>
        <taxon>Amphipoda</taxon>
        <taxon>Senticaudata</taxon>
        <taxon>Talitrida</taxon>
        <taxon>Talitroidea</taxon>
        <taxon>Hyalellidae</taxon>
        <taxon>Hyalella</taxon>
    </lineage>
</organism>
<evidence type="ECO:0000256" key="4">
    <source>
        <dbReference type="ARBA" id="ARBA00022837"/>
    </source>
</evidence>
<evidence type="ECO:0000259" key="9">
    <source>
        <dbReference type="PROSITE" id="PS50268"/>
    </source>
</evidence>
<evidence type="ECO:0000256" key="8">
    <source>
        <dbReference type="PROSITE-ProRule" id="PRU00043"/>
    </source>
</evidence>
<keyword evidence="4 8" id="KW-0106">Calcium</keyword>
<dbReference type="GO" id="GO:0005886">
    <property type="term" value="C:plasma membrane"/>
    <property type="evidence" value="ECO:0007669"/>
    <property type="project" value="InterPro"/>
</dbReference>
<dbReference type="PROSITE" id="PS00232">
    <property type="entry name" value="CADHERIN_1"/>
    <property type="match status" value="1"/>
</dbReference>
<dbReference type="PROSITE" id="PS50268">
    <property type="entry name" value="CADHERIN_2"/>
    <property type="match status" value="2"/>
</dbReference>
<dbReference type="PRINTS" id="PR00205">
    <property type="entry name" value="CADHERIN"/>
</dbReference>
<dbReference type="InterPro" id="IPR050174">
    <property type="entry name" value="Protocadherin/Cadherin-CA"/>
</dbReference>
<comment type="caution">
    <text evidence="10">The sequence shown here is derived from an EMBL/GenBank/DDBJ whole genome shotgun (WGS) entry which is preliminary data.</text>
</comment>
<dbReference type="GO" id="GO:0007156">
    <property type="term" value="P:homophilic cell adhesion via plasma membrane adhesion molecules"/>
    <property type="evidence" value="ECO:0007669"/>
    <property type="project" value="InterPro"/>
</dbReference>
<dbReference type="InterPro" id="IPR015919">
    <property type="entry name" value="Cadherin-like_sf"/>
</dbReference>
<dbReference type="Proteomes" id="UP000711488">
    <property type="component" value="Unassembled WGS sequence"/>
</dbReference>
<proteinExistence type="predicted"/>
<gene>
    <name evidence="10" type="ORF">HAZT_HAZT006601</name>
</gene>
<dbReference type="GO" id="GO:0009653">
    <property type="term" value="P:anatomical structure morphogenesis"/>
    <property type="evidence" value="ECO:0007669"/>
    <property type="project" value="UniProtKB-ARBA"/>
</dbReference>
<dbReference type="Pfam" id="PF00028">
    <property type="entry name" value="Cadherin"/>
    <property type="match status" value="1"/>
</dbReference>
<reference evidence="10" key="3">
    <citation type="submission" date="2019-06" db="EMBL/GenBank/DDBJ databases">
        <authorList>
            <person name="Poynton C."/>
            <person name="Hasenbein S."/>
            <person name="Benoit J.B."/>
            <person name="Sepulveda M.S."/>
            <person name="Poelchau M.F."/>
            <person name="Murali S.C."/>
            <person name="Chen S."/>
            <person name="Glastad K.M."/>
            <person name="Werren J.H."/>
            <person name="Vineis J.H."/>
            <person name="Bowen J.L."/>
            <person name="Friedrich M."/>
            <person name="Jones J."/>
            <person name="Robertson H.M."/>
            <person name="Feyereisen R."/>
            <person name="Mechler-Hickson A."/>
            <person name="Mathers N."/>
            <person name="Lee C.E."/>
            <person name="Colbourne J.K."/>
            <person name="Biales A."/>
            <person name="Johnston J.S."/>
            <person name="Wellborn G.A."/>
            <person name="Rosendale A.J."/>
            <person name="Cridge A.G."/>
            <person name="Munoz-Torres M.C."/>
            <person name="Bain P.A."/>
            <person name="Manny A.R."/>
            <person name="Major K.M."/>
            <person name="Lambert F.N."/>
            <person name="Vulpe C.D."/>
            <person name="Tuck P."/>
            <person name="Blalock B.J."/>
            <person name="Lin Y.-Y."/>
            <person name="Smith M.E."/>
            <person name="Ochoa-Acuna H."/>
            <person name="Chen M.-J.M."/>
            <person name="Childers C.P."/>
            <person name="Qu J."/>
            <person name="Dugan S."/>
            <person name="Lee S.L."/>
            <person name="Chao H."/>
            <person name="Dinh H."/>
            <person name="Han Y."/>
            <person name="Doddapaneni H."/>
            <person name="Worley K.C."/>
            <person name="Muzny D.M."/>
            <person name="Gibbs R.A."/>
            <person name="Richards S."/>
        </authorList>
    </citation>
    <scope>NUCLEOTIDE SEQUENCE</scope>
    <source>
        <strain evidence="10">HAZT.00-mixed</strain>
        <tissue evidence="10">Whole organism</tissue>
    </source>
</reference>
<dbReference type="SMART" id="SM00112">
    <property type="entry name" value="CA"/>
    <property type="match status" value="1"/>
</dbReference>
<dbReference type="PANTHER" id="PTHR24028:SF328">
    <property type="entry name" value="CADHERIN-3"/>
    <property type="match status" value="1"/>
</dbReference>
<evidence type="ECO:0000256" key="2">
    <source>
        <dbReference type="ARBA" id="ARBA00022692"/>
    </source>
</evidence>
<sequence>MDDGMPDWQCSSEVRVVLSDVNDNPPAFDRPTYQVNVPENSPGARLLTRVYASDADSGKFWSTYRVSYYLVDSSSIISSSFSRTRDGLFELDSVTGILRVTRTLDREQQASYNLTVEARDQGTPPLSSRASVIVTVS</sequence>
<dbReference type="AlphaFoldDB" id="A0A6A0GX50"/>
<dbReference type="GO" id="GO:0060429">
    <property type="term" value="P:epithelium development"/>
    <property type="evidence" value="ECO:0007669"/>
    <property type="project" value="UniProtKB-ARBA"/>
</dbReference>
<evidence type="ECO:0000256" key="3">
    <source>
        <dbReference type="ARBA" id="ARBA00022737"/>
    </source>
</evidence>
<keyword evidence="6" id="KW-0472">Membrane</keyword>
<keyword evidence="2" id="KW-0812">Transmembrane</keyword>
<feature type="non-terminal residue" evidence="10">
    <location>
        <position position="137"/>
    </location>
</feature>
<feature type="domain" description="Cadherin" evidence="9">
    <location>
        <begin position="2"/>
        <end position="28"/>
    </location>
</feature>
<evidence type="ECO:0000256" key="6">
    <source>
        <dbReference type="ARBA" id="ARBA00023136"/>
    </source>
</evidence>
<accession>A0A6A0GX50</accession>
<dbReference type="PANTHER" id="PTHR24028">
    <property type="entry name" value="CADHERIN-87A"/>
    <property type="match status" value="1"/>
</dbReference>